<sequence length="118" mass="12947">MALEIPQCDTLRSPIDWDTGDKMLTGAKGWTFFPEVQRFQAMHINKCTSYKYPPPLKAKILPKTCSLLPAHPASLLCFEVQTGQQVSGGNGGNRVCIDFGDSNKLVGTLGLYNISFPL</sequence>
<name>A0A0N7AVI9_PHODC</name>
<protein>
    <submittedName>
        <fullName evidence="1">SRY protein</fullName>
    </submittedName>
</protein>
<accession>A0A0N7AVI9</accession>
<proteinExistence type="predicted"/>
<evidence type="ECO:0000313" key="1">
    <source>
        <dbReference type="EMBL" id="AJS10229.1"/>
    </source>
</evidence>
<dbReference type="AlphaFoldDB" id="A0A0N7AVI9"/>
<dbReference type="EMBL" id="KJ873056">
    <property type="protein sequence ID" value="AJS10229.1"/>
    <property type="molecule type" value="Genomic_DNA"/>
</dbReference>
<organism evidence="1">
    <name type="scientific">Phoenix dactylifera</name>
    <name type="common">Date palm</name>
    <dbReference type="NCBI Taxonomy" id="42345"/>
    <lineage>
        <taxon>Eukaryota</taxon>
        <taxon>Viridiplantae</taxon>
        <taxon>Streptophyta</taxon>
        <taxon>Embryophyta</taxon>
        <taxon>Tracheophyta</taxon>
        <taxon>Spermatophyta</taxon>
        <taxon>Magnoliopsida</taxon>
        <taxon>Liliopsida</taxon>
        <taxon>Arecaceae</taxon>
        <taxon>Coryphoideae</taxon>
        <taxon>Phoeniceae</taxon>
        <taxon>Phoenix</taxon>
    </lineage>
</organism>
<reference evidence="1" key="1">
    <citation type="submission" date="2014-05" db="EMBL/GenBank/DDBJ databases">
        <title>Isolation of conserved DNA sequences related to the human sex-determining region from date palm (Phoenix dactylifera).</title>
        <authorList>
            <person name="Solliman M.E.-D.M."/>
            <person name="Mohasseb H.A.A."/>
            <person name="Al-Khateeb S.A."/>
            <person name="Al-Khateeb A.A."/>
        </authorList>
    </citation>
    <scope>NUCLEOTIDE SEQUENCE</scope>
</reference>